<evidence type="ECO:0008006" key="5">
    <source>
        <dbReference type="Google" id="ProtNLM"/>
    </source>
</evidence>
<dbReference type="Proteomes" id="UP000807769">
    <property type="component" value="Unassembled WGS sequence"/>
</dbReference>
<evidence type="ECO:0000313" key="4">
    <source>
        <dbReference type="Proteomes" id="UP000807769"/>
    </source>
</evidence>
<sequence length="311" mass="33062">MSITLDDRDFSFTYSGSWFHGGQAGFEYDNTTTGTNTAGSMALFNFSGVSVSVFGTVGPIHYAGQDVGAPISSYQVDGQPAVTFTAPAQGGTLFHHNFFTSPTLGNGPHQLKITNLNQSSYLWLDYVQYTPLSATSSSPSSPATTNSQQSIPISSSTAPEPLTNPSSSPVPQTSVQTTKKNNAPVIGGVVGGVLLVVAVLALIFYLRRQLNAQTVAGKTNVENAPNPSIYEVRSNYDFSTTSNAPLPSVIPPSTVGIGSVSRVEDLEADTFFPRQIANEEQVYLHDDGGVRIAGGPLRGQVDIPPEYREYL</sequence>
<dbReference type="EMBL" id="JABBWG010000011">
    <property type="protein sequence ID" value="KAG1818468.1"/>
    <property type="molecule type" value="Genomic_DNA"/>
</dbReference>
<organism evidence="3 4">
    <name type="scientific">Suillus subaureus</name>
    <dbReference type="NCBI Taxonomy" id="48587"/>
    <lineage>
        <taxon>Eukaryota</taxon>
        <taxon>Fungi</taxon>
        <taxon>Dikarya</taxon>
        <taxon>Basidiomycota</taxon>
        <taxon>Agaricomycotina</taxon>
        <taxon>Agaricomycetes</taxon>
        <taxon>Agaricomycetidae</taxon>
        <taxon>Boletales</taxon>
        <taxon>Suillineae</taxon>
        <taxon>Suillaceae</taxon>
        <taxon>Suillus</taxon>
    </lineage>
</organism>
<evidence type="ECO:0000313" key="3">
    <source>
        <dbReference type="EMBL" id="KAG1818468.1"/>
    </source>
</evidence>
<dbReference type="OrthoDB" id="3265734at2759"/>
<keyword evidence="4" id="KW-1185">Reference proteome</keyword>
<keyword evidence="2" id="KW-1133">Transmembrane helix</keyword>
<reference evidence="3" key="1">
    <citation type="journal article" date="2020" name="New Phytol.">
        <title>Comparative genomics reveals dynamic genome evolution in host specialist ectomycorrhizal fungi.</title>
        <authorList>
            <person name="Lofgren L.A."/>
            <person name="Nguyen N.H."/>
            <person name="Vilgalys R."/>
            <person name="Ruytinx J."/>
            <person name="Liao H.L."/>
            <person name="Branco S."/>
            <person name="Kuo A."/>
            <person name="LaButti K."/>
            <person name="Lipzen A."/>
            <person name="Andreopoulos W."/>
            <person name="Pangilinan J."/>
            <person name="Riley R."/>
            <person name="Hundley H."/>
            <person name="Na H."/>
            <person name="Barry K."/>
            <person name="Grigoriev I.V."/>
            <person name="Stajich J.E."/>
            <person name="Kennedy P.G."/>
        </authorList>
    </citation>
    <scope>NUCLEOTIDE SEQUENCE</scope>
    <source>
        <strain evidence="3">MN1</strain>
    </source>
</reference>
<feature type="compositionally biased region" description="Low complexity" evidence="1">
    <location>
        <begin position="165"/>
        <end position="176"/>
    </location>
</feature>
<comment type="caution">
    <text evidence="3">The sequence shown here is derived from an EMBL/GenBank/DDBJ whole genome shotgun (WGS) entry which is preliminary data.</text>
</comment>
<protein>
    <recommendedName>
        <fullName evidence="5">Transmembrane protein</fullName>
    </recommendedName>
</protein>
<evidence type="ECO:0000256" key="2">
    <source>
        <dbReference type="SAM" id="Phobius"/>
    </source>
</evidence>
<keyword evidence="2" id="KW-0472">Membrane</keyword>
<dbReference type="Gene3D" id="2.60.120.260">
    <property type="entry name" value="Galactose-binding domain-like"/>
    <property type="match status" value="1"/>
</dbReference>
<evidence type="ECO:0000256" key="1">
    <source>
        <dbReference type="SAM" id="MobiDB-lite"/>
    </source>
</evidence>
<feature type="compositionally biased region" description="Low complexity" evidence="1">
    <location>
        <begin position="135"/>
        <end position="150"/>
    </location>
</feature>
<dbReference type="GeneID" id="64629333"/>
<gene>
    <name evidence="3" type="ORF">BJ212DRAFT_1345701</name>
</gene>
<name>A0A9P7EDB9_9AGAM</name>
<feature type="region of interest" description="Disordered" evidence="1">
    <location>
        <begin position="135"/>
        <end position="176"/>
    </location>
</feature>
<accession>A0A9P7EDB9</accession>
<dbReference type="AlphaFoldDB" id="A0A9P7EDB9"/>
<dbReference type="RefSeq" id="XP_041194340.1">
    <property type="nucleotide sequence ID" value="XM_041335316.1"/>
</dbReference>
<keyword evidence="2" id="KW-0812">Transmembrane</keyword>
<feature type="transmembrane region" description="Helical" evidence="2">
    <location>
        <begin position="185"/>
        <end position="206"/>
    </location>
</feature>
<proteinExistence type="predicted"/>